<gene>
    <name evidence="5" type="ORF">Bpfe_008503</name>
</gene>
<dbReference type="InterPro" id="IPR035234">
    <property type="entry name" value="IgGFc-bd_N"/>
</dbReference>
<sequence length="639" mass="70975">MISACIGLVLCLLPPGTFSIKVNVTALGNEFLLAFPRLRDPNIYLLIYTLAENITVRISLTNPGSSNHSWLGEFSVLKLKSVQYRLDKDQAPTPSKEYSHHKCLLLTSDQPFGVHVHMYDGSRSLSSFMAVPIRAFGRAYVVITHKTRSFFTVVAERKTKMYASLVINPSHDLVVEGAVRPVGAHNWRTVELDSYQAFSLTKCFENRFLTKISLTGSIIESNHPIGVISGSCSLNDNECRMPEMSVTYSDMAAEMLLPEKMLGLNFVIAFCRKTSSFDYIIIATSQPDTLLLIYHNQSADPNKLHFPTKGTQNVTLRVPETYVTSTYPVALYYYYVTTSCQGSGDKGGPSIMTLVPNELFYNLYAWVNPPAVDVVNFISLVLPVNTNVDNVRWNNGSIPYVNMTVNEVWVHSRYFLVTVEMWPDSGEAVLEAPFNFGCYFSGLGYGSFFQAAGFIYNDEKFECYVSVNDPDDGRDNDCDGLVDEEYVNLLDDDGDGLIDEDTYQISALDKADKDRQNDSSAQLKTTREPSDKMKLPPENSSFLTWTVLLLILISAVSGILEILFISPKALSARDEPGLVVTGEVVTGVVVTEKQMNNGENDLPADTEATGDLPSQERTSVLRLSLESIFRNSFTSDSGV</sequence>
<dbReference type="PANTHER" id="PTHR46534:SF1">
    <property type="entry name" value="IGGFC-BINDING PROTEIN N-TERMINAL DOMAIN-CONTAINING PROTEIN"/>
    <property type="match status" value="1"/>
</dbReference>
<feature type="domain" description="IgGFc-binding protein N-terminal" evidence="4">
    <location>
        <begin position="127"/>
        <end position="438"/>
    </location>
</feature>
<dbReference type="Pfam" id="PF17517">
    <property type="entry name" value="IgGFc_binding"/>
    <property type="match status" value="1"/>
</dbReference>
<feature type="chain" id="PRO_5041910421" description="IgGFc-binding protein N-terminal domain-containing protein" evidence="3">
    <location>
        <begin position="20"/>
        <end position="639"/>
    </location>
</feature>
<reference evidence="5" key="1">
    <citation type="journal article" date="2023" name="PLoS Negl. Trop. Dis.">
        <title>A genome sequence for Biomphalaria pfeifferi, the major vector snail for the human-infecting parasite Schistosoma mansoni.</title>
        <authorList>
            <person name="Bu L."/>
            <person name="Lu L."/>
            <person name="Laidemitt M.R."/>
            <person name="Zhang S.M."/>
            <person name="Mutuku M."/>
            <person name="Mkoji G."/>
            <person name="Steinauer M."/>
            <person name="Loker E.S."/>
        </authorList>
    </citation>
    <scope>NUCLEOTIDE SEQUENCE</scope>
    <source>
        <strain evidence="5">KasaAsao</strain>
    </source>
</reference>
<keyword evidence="2" id="KW-1133">Transmembrane helix</keyword>
<comment type="caution">
    <text evidence="5">The sequence shown here is derived from an EMBL/GenBank/DDBJ whole genome shotgun (WGS) entry which is preliminary data.</text>
</comment>
<organism evidence="5 6">
    <name type="scientific">Biomphalaria pfeifferi</name>
    <name type="common">Bloodfluke planorb</name>
    <name type="synonym">Freshwater snail</name>
    <dbReference type="NCBI Taxonomy" id="112525"/>
    <lineage>
        <taxon>Eukaryota</taxon>
        <taxon>Metazoa</taxon>
        <taxon>Spiralia</taxon>
        <taxon>Lophotrochozoa</taxon>
        <taxon>Mollusca</taxon>
        <taxon>Gastropoda</taxon>
        <taxon>Heterobranchia</taxon>
        <taxon>Euthyneura</taxon>
        <taxon>Panpulmonata</taxon>
        <taxon>Hygrophila</taxon>
        <taxon>Lymnaeoidea</taxon>
        <taxon>Planorbidae</taxon>
        <taxon>Biomphalaria</taxon>
    </lineage>
</organism>
<keyword evidence="6" id="KW-1185">Reference proteome</keyword>
<keyword evidence="2" id="KW-0812">Transmembrane</keyword>
<dbReference type="Proteomes" id="UP001233172">
    <property type="component" value="Unassembled WGS sequence"/>
</dbReference>
<keyword evidence="3" id="KW-0732">Signal</keyword>
<dbReference type="EMBL" id="JASAOG010000027">
    <property type="protein sequence ID" value="KAK0062010.1"/>
    <property type="molecule type" value="Genomic_DNA"/>
</dbReference>
<dbReference type="AlphaFoldDB" id="A0AAD8BY74"/>
<protein>
    <recommendedName>
        <fullName evidence="4">IgGFc-binding protein N-terminal domain-containing protein</fullName>
    </recommendedName>
</protein>
<feature type="compositionally biased region" description="Basic and acidic residues" evidence="1">
    <location>
        <begin position="525"/>
        <end position="535"/>
    </location>
</feature>
<reference evidence="5" key="2">
    <citation type="submission" date="2023-04" db="EMBL/GenBank/DDBJ databases">
        <authorList>
            <person name="Bu L."/>
            <person name="Lu L."/>
            <person name="Laidemitt M.R."/>
            <person name="Zhang S.M."/>
            <person name="Mutuku M."/>
            <person name="Mkoji G."/>
            <person name="Steinauer M."/>
            <person name="Loker E.S."/>
        </authorList>
    </citation>
    <scope>NUCLEOTIDE SEQUENCE</scope>
    <source>
        <strain evidence="5">KasaAsao</strain>
        <tissue evidence="5">Whole Snail</tissue>
    </source>
</reference>
<feature type="transmembrane region" description="Helical" evidence="2">
    <location>
        <begin position="542"/>
        <end position="565"/>
    </location>
</feature>
<name>A0AAD8BY74_BIOPF</name>
<evidence type="ECO:0000259" key="4">
    <source>
        <dbReference type="Pfam" id="PF17517"/>
    </source>
</evidence>
<accession>A0AAD8BY74</accession>
<evidence type="ECO:0000313" key="6">
    <source>
        <dbReference type="Proteomes" id="UP001233172"/>
    </source>
</evidence>
<evidence type="ECO:0000256" key="1">
    <source>
        <dbReference type="SAM" id="MobiDB-lite"/>
    </source>
</evidence>
<evidence type="ECO:0000256" key="2">
    <source>
        <dbReference type="SAM" id="Phobius"/>
    </source>
</evidence>
<evidence type="ECO:0000313" key="5">
    <source>
        <dbReference type="EMBL" id="KAK0062010.1"/>
    </source>
</evidence>
<feature type="region of interest" description="Disordered" evidence="1">
    <location>
        <begin position="510"/>
        <end position="535"/>
    </location>
</feature>
<feature type="signal peptide" evidence="3">
    <location>
        <begin position="1"/>
        <end position="19"/>
    </location>
</feature>
<dbReference type="PANTHER" id="PTHR46534">
    <property type="entry name" value="IGGFC_BINDING DOMAIN-CONTAINING PROTEIN"/>
    <property type="match status" value="1"/>
</dbReference>
<keyword evidence="2" id="KW-0472">Membrane</keyword>
<evidence type="ECO:0000256" key="3">
    <source>
        <dbReference type="SAM" id="SignalP"/>
    </source>
</evidence>
<proteinExistence type="predicted"/>